<gene>
    <name evidence="2" type="ORF">F444_04589</name>
</gene>
<evidence type="ECO:0000256" key="1">
    <source>
        <dbReference type="SAM" id="SignalP"/>
    </source>
</evidence>
<dbReference type="AlphaFoldDB" id="A0A081AQ73"/>
<keyword evidence="1" id="KW-0732">Signal</keyword>
<evidence type="ECO:0008006" key="4">
    <source>
        <dbReference type="Google" id="ProtNLM"/>
    </source>
</evidence>
<dbReference type="EMBL" id="ANJA01000919">
    <property type="protein sequence ID" value="ETO81034.1"/>
    <property type="molecule type" value="Genomic_DNA"/>
</dbReference>
<proteinExistence type="predicted"/>
<feature type="signal peptide" evidence="1">
    <location>
        <begin position="1"/>
        <end position="21"/>
    </location>
</feature>
<accession>A0A081AQ73</accession>
<organism evidence="2 3">
    <name type="scientific">Phytophthora nicotianae P1976</name>
    <dbReference type="NCBI Taxonomy" id="1317066"/>
    <lineage>
        <taxon>Eukaryota</taxon>
        <taxon>Sar</taxon>
        <taxon>Stramenopiles</taxon>
        <taxon>Oomycota</taxon>
        <taxon>Peronosporomycetes</taxon>
        <taxon>Peronosporales</taxon>
        <taxon>Peronosporaceae</taxon>
        <taxon>Phytophthora</taxon>
    </lineage>
</organism>
<feature type="chain" id="PRO_5001754347" description="RxLR effector protein" evidence="1">
    <location>
        <begin position="22"/>
        <end position="69"/>
    </location>
</feature>
<comment type="caution">
    <text evidence="2">The sequence shown here is derived from an EMBL/GenBank/DDBJ whole genome shotgun (WGS) entry which is preliminary data.</text>
</comment>
<sequence>MVRLFAVASLLVVALMSFAQADDPILDPMLVANRATDIAMDTSSAAFDKVAEAAKRSTNDKSQIIQKKA</sequence>
<evidence type="ECO:0000313" key="3">
    <source>
        <dbReference type="Proteomes" id="UP000028582"/>
    </source>
</evidence>
<name>A0A081AQ73_PHYNI</name>
<evidence type="ECO:0000313" key="2">
    <source>
        <dbReference type="EMBL" id="ETO81034.1"/>
    </source>
</evidence>
<dbReference type="Proteomes" id="UP000028582">
    <property type="component" value="Unassembled WGS sequence"/>
</dbReference>
<reference evidence="2 3" key="1">
    <citation type="submission" date="2013-11" db="EMBL/GenBank/DDBJ databases">
        <title>The Genome Sequence of Phytophthora parasitica P1976.</title>
        <authorList>
            <consortium name="The Broad Institute Genomics Platform"/>
            <person name="Russ C."/>
            <person name="Tyler B."/>
            <person name="Panabieres F."/>
            <person name="Shan W."/>
            <person name="Tripathy S."/>
            <person name="Grunwald N."/>
            <person name="Machado M."/>
            <person name="Johnson C.S."/>
            <person name="Walker B."/>
            <person name="Young S."/>
            <person name="Zeng Q."/>
            <person name="Gargeya S."/>
            <person name="Fitzgerald M."/>
            <person name="Haas B."/>
            <person name="Abouelleil A."/>
            <person name="Allen A.W."/>
            <person name="Alvarado L."/>
            <person name="Arachchi H.M."/>
            <person name="Berlin A.M."/>
            <person name="Chapman S.B."/>
            <person name="Gainer-Dewar J."/>
            <person name="Goldberg J."/>
            <person name="Griggs A."/>
            <person name="Gujja S."/>
            <person name="Hansen M."/>
            <person name="Howarth C."/>
            <person name="Imamovic A."/>
            <person name="Ireland A."/>
            <person name="Larimer J."/>
            <person name="McCowan C."/>
            <person name="Murphy C."/>
            <person name="Pearson M."/>
            <person name="Poon T.W."/>
            <person name="Priest M."/>
            <person name="Roberts A."/>
            <person name="Saif S."/>
            <person name="Shea T."/>
            <person name="Sisk P."/>
            <person name="Sykes S."/>
            <person name="Wortman J."/>
            <person name="Nusbaum C."/>
            <person name="Birren B."/>
        </authorList>
    </citation>
    <scope>NUCLEOTIDE SEQUENCE [LARGE SCALE GENOMIC DNA]</scope>
    <source>
        <strain evidence="2 3">P1976</strain>
    </source>
</reference>
<protein>
    <recommendedName>
        <fullName evidence="4">RxLR effector protein</fullName>
    </recommendedName>
</protein>